<dbReference type="PANTHER" id="PTHR10334">
    <property type="entry name" value="CYSTEINE-RICH SECRETORY PROTEIN-RELATED"/>
    <property type="match status" value="1"/>
</dbReference>
<accession>A0A9Q0RKR1</accession>
<feature type="region of interest" description="Disordered" evidence="1">
    <location>
        <begin position="211"/>
        <end position="362"/>
    </location>
</feature>
<feature type="compositionally biased region" description="Basic and acidic residues" evidence="1">
    <location>
        <begin position="271"/>
        <end position="313"/>
    </location>
</feature>
<comment type="caution">
    <text evidence="4">The sequence shown here is derived from an EMBL/GenBank/DDBJ whole genome shotgun (WGS) entry which is preliminary data.</text>
</comment>
<dbReference type="SUPFAM" id="SSF55797">
    <property type="entry name" value="PR-1-like"/>
    <property type="match status" value="1"/>
</dbReference>
<dbReference type="PRINTS" id="PR00837">
    <property type="entry name" value="V5TPXLIKE"/>
</dbReference>
<dbReference type="InterPro" id="IPR035940">
    <property type="entry name" value="CAP_sf"/>
</dbReference>
<dbReference type="InterPro" id="IPR018244">
    <property type="entry name" value="Allrgn_V5/Tpx1_CS"/>
</dbReference>
<dbReference type="Pfam" id="PF00188">
    <property type="entry name" value="CAP"/>
    <property type="match status" value="1"/>
</dbReference>
<dbReference type="GO" id="GO:0005576">
    <property type="term" value="C:extracellular region"/>
    <property type="evidence" value="ECO:0007669"/>
    <property type="project" value="InterPro"/>
</dbReference>
<dbReference type="Proteomes" id="UP001142055">
    <property type="component" value="Chromosome 3"/>
</dbReference>
<feature type="domain" description="SCP" evidence="3">
    <location>
        <begin position="59"/>
        <end position="199"/>
    </location>
</feature>
<feature type="chain" id="PRO_5040380015" description="SCP domain-containing protein" evidence="2">
    <location>
        <begin position="19"/>
        <end position="446"/>
    </location>
</feature>
<sequence>MKWTVIAFAIAAFCCVNATVKPEQGIVPAAQLINTIESTNYNRVGPSKFQQYRVYADDDFQYSCLDRINYKRRLHESTPPLVIGFNLTKYTVERAQSILEDIENKQDISKGRYALGESFFWYYDPTRYRTVDEAINTWYVESRNYDYHRPQFSPKTGGFTQLVWKSSREVSCAKIDYQTLEHYKTLLVCNYFPAGNVNGEFPFNVMPVRRGSYPDDEYPTRPIRPNRPNRPDYDEPNRPNRPNRPDYDDPIRPNRPNRPDYNDPIRPNRPNRPDYNEPIRPTHPDYVEPRPPKRPVRPDYEEPRPPTRPDGHRPVTSRPRPPYEPDRPLRPSRPDYDRPNRPNNEDYPTHPIPVSDSKDSVLTSSVTQTAQELGKPQVMVAHVTSSLSNKPDHYASDETIVQPTRPLPNIEDRSEKKEPPSTVYEPVEAILVVPQYGSSTSQTKPT</sequence>
<evidence type="ECO:0000256" key="2">
    <source>
        <dbReference type="SAM" id="SignalP"/>
    </source>
</evidence>
<proteinExistence type="predicted"/>
<keyword evidence="5" id="KW-1185">Reference proteome</keyword>
<evidence type="ECO:0000259" key="3">
    <source>
        <dbReference type="SMART" id="SM00198"/>
    </source>
</evidence>
<evidence type="ECO:0000313" key="5">
    <source>
        <dbReference type="Proteomes" id="UP001142055"/>
    </source>
</evidence>
<dbReference type="PROSITE" id="PS01010">
    <property type="entry name" value="CRISP_2"/>
    <property type="match status" value="1"/>
</dbReference>
<protein>
    <recommendedName>
        <fullName evidence="3">SCP domain-containing protein</fullName>
    </recommendedName>
</protein>
<feature type="compositionally biased region" description="Basic and acidic residues" evidence="1">
    <location>
        <begin position="229"/>
        <end position="263"/>
    </location>
</feature>
<feature type="compositionally biased region" description="Basic and acidic residues" evidence="1">
    <location>
        <begin position="410"/>
        <end position="419"/>
    </location>
</feature>
<organism evidence="4 5">
    <name type="scientific">Blomia tropicalis</name>
    <name type="common">Mite</name>
    <dbReference type="NCBI Taxonomy" id="40697"/>
    <lineage>
        <taxon>Eukaryota</taxon>
        <taxon>Metazoa</taxon>
        <taxon>Ecdysozoa</taxon>
        <taxon>Arthropoda</taxon>
        <taxon>Chelicerata</taxon>
        <taxon>Arachnida</taxon>
        <taxon>Acari</taxon>
        <taxon>Acariformes</taxon>
        <taxon>Sarcoptiformes</taxon>
        <taxon>Astigmata</taxon>
        <taxon>Glycyphagoidea</taxon>
        <taxon>Echimyopodidae</taxon>
        <taxon>Blomia</taxon>
    </lineage>
</organism>
<feature type="compositionally biased region" description="Basic and acidic residues" evidence="1">
    <location>
        <begin position="321"/>
        <end position="348"/>
    </location>
</feature>
<dbReference type="EMBL" id="JAPWDV010000003">
    <property type="protein sequence ID" value="KAJ6218004.1"/>
    <property type="molecule type" value="Genomic_DNA"/>
</dbReference>
<evidence type="ECO:0000313" key="4">
    <source>
        <dbReference type="EMBL" id="KAJ6218004.1"/>
    </source>
</evidence>
<dbReference type="InterPro" id="IPR014044">
    <property type="entry name" value="CAP_dom"/>
</dbReference>
<dbReference type="InterPro" id="IPR001283">
    <property type="entry name" value="CRISP-related"/>
</dbReference>
<name>A0A9Q0RKR1_BLOTA</name>
<keyword evidence="2" id="KW-0732">Signal</keyword>
<dbReference type="SMART" id="SM00198">
    <property type="entry name" value="SCP"/>
    <property type="match status" value="1"/>
</dbReference>
<dbReference type="AlphaFoldDB" id="A0A9Q0RKR1"/>
<feature type="region of interest" description="Disordered" evidence="1">
    <location>
        <begin position="388"/>
        <end position="425"/>
    </location>
</feature>
<feature type="signal peptide" evidence="2">
    <location>
        <begin position="1"/>
        <end position="18"/>
    </location>
</feature>
<gene>
    <name evidence="4" type="ORF">RDWZM_009161</name>
</gene>
<dbReference type="Gene3D" id="3.40.33.10">
    <property type="entry name" value="CAP"/>
    <property type="match status" value="1"/>
</dbReference>
<evidence type="ECO:0000256" key="1">
    <source>
        <dbReference type="SAM" id="MobiDB-lite"/>
    </source>
</evidence>
<reference evidence="4" key="1">
    <citation type="submission" date="2022-12" db="EMBL/GenBank/DDBJ databases">
        <title>Genome assemblies of Blomia tropicalis.</title>
        <authorList>
            <person name="Cui Y."/>
        </authorList>
    </citation>
    <scope>NUCLEOTIDE SEQUENCE</scope>
    <source>
        <tissue evidence="4">Adult mites</tissue>
    </source>
</reference>